<name>A0A380YN84_9BACE</name>
<reference evidence="3 7" key="3">
    <citation type="submission" date="2020-04" db="EMBL/GenBank/DDBJ databases">
        <authorList>
            <person name="Hitch T.C.A."/>
            <person name="Wylensek D."/>
            <person name="Clavel T."/>
        </authorList>
    </citation>
    <scope>NUCLEOTIDE SEQUENCE [LARGE SCALE GENOMIC DNA]</scope>
    <source>
        <strain evidence="3 7">WCA3-601-WT-5E</strain>
    </source>
</reference>
<accession>A0A380YN84</accession>
<feature type="transmembrane region" description="Helical" evidence="1">
    <location>
        <begin position="12"/>
        <end position="31"/>
    </location>
</feature>
<evidence type="ECO:0000256" key="1">
    <source>
        <dbReference type="SAM" id="Phobius"/>
    </source>
</evidence>
<evidence type="ECO:0000313" key="4">
    <source>
        <dbReference type="EMBL" id="SUV29993.1"/>
    </source>
</evidence>
<dbReference type="RefSeq" id="WP_021939672.1">
    <property type="nucleotide sequence ID" value="NZ_CABKNQ010000020.1"/>
</dbReference>
<protein>
    <submittedName>
        <fullName evidence="2">Smalltalk protein</fullName>
    </submittedName>
</protein>
<evidence type="ECO:0000313" key="3">
    <source>
        <dbReference type="EMBL" id="NME87372.1"/>
    </source>
</evidence>
<evidence type="ECO:0000313" key="2">
    <source>
        <dbReference type="EMBL" id="KAA5267344.1"/>
    </source>
</evidence>
<dbReference type="Proteomes" id="UP000520291">
    <property type="component" value="Unassembled WGS sequence"/>
</dbReference>
<reference evidence="2 6" key="2">
    <citation type="journal article" date="2019" name="Nat. Med.">
        <title>A library of human gut bacterial isolates paired with longitudinal multiomics data enables mechanistic microbiome research.</title>
        <authorList>
            <person name="Poyet M."/>
            <person name="Groussin M."/>
            <person name="Gibbons S.M."/>
            <person name="Avila-Pacheco J."/>
            <person name="Jiang X."/>
            <person name="Kearney S.M."/>
            <person name="Perrotta A.R."/>
            <person name="Berdy B."/>
            <person name="Zhao S."/>
            <person name="Lieberman T.D."/>
            <person name="Swanson P.K."/>
            <person name="Smith M."/>
            <person name="Roesemann S."/>
            <person name="Alexander J.E."/>
            <person name="Rich S.A."/>
            <person name="Livny J."/>
            <person name="Vlamakis H."/>
            <person name="Clish C."/>
            <person name="Bullock K."/>
            <person name="Deik A."/>
            <person name="Scott J."/>
            <person name="Pierce K.A."/>
            <person name="Xavier R.J."/>
            <person name="Alm E.J."/>
        </authorList>
    </citation>
    <scope>NUCLEOTIDE SEQUENCE [LARGE SCALE GENOMIC DNA]</scope>
    <source>
        <strain evidence="2 6">BIOML-A1</strain>
    </source>
</reference>
<organism evidence="4 5">
    <name type="scientific">Bacteroides eggerthii</name>
    <dbReference type="NCBI Taxonomy" id="28111"/>
    <lineage>
        <taxon>Bacteria</taxon>
        <taxon>Pseudomonadati</taxon>
        <taxon>Bacteroidota</taxon>
        <taxon>Bacteroidia</taxon>
        <taxon>Bacteroidales</taxon>
        <taxon>Bacteroidaceae</taxon>
        <taxon>Bacteroides</taxon>
    </lineage>
</organism>
<dbReference type="GeneID" id="93071878"/>
<dbReference type="EMBL" id="JABAGL010000023">
    <property type="protein sequence ID" value="NME87372.1"/>
    <property type="molecule type" value="Genomic_DNA"/>
</dbReference>
<evidence type="ECO:0000313" key="7">
    <source>
        <dbReference type="Proteomes" id="UP000520291"/>
    </source>
</evidence>
<keyword evidence="1" id="KW-0812">Transmembrane</keyword>
<gene>
    <name evidence="2" type="ORF">F2Z23_19645</name>
    <name evidence="3" type="ORF">HF841_15325</name>
    <name evidence="4" type="ORF">NCTC11155_01990</name>
</gene>
<keyword evidence="1" id="KW-1133">Transmembrane helix</keyword>
<evidence type="ECO:0000313" key="5">
    <source>
        <dbReference type="Proteomes" id="UP000254424"/>
    </source>
</evidence>
<dbReference type="InterPro" id="IPR045505">
    <property type="entry name" value="DUF6486"/>
</dbReference>
<reference evidence="4 5" key="1">
    <citation type="submission" date="2018-06" db="EMBL/GenBank/DDBJ databases">
        <authorList>
            <consortium name="Pathogen Informatics"/>
            <person name="Doyle S."/>
        </authorList>
    </citation>
    <scope>NUCLEOTIDE SEQUENCE [LARGE SCALE GENOMIC DNA]</scope>
    <source>
        <strain evidence="4 5">NCTC11155</strain>
    </source>
</reference>
<dbReference type="AlphaFoldDB" id="A0A380YN84"/>
<dbReference type="Pfam" id="PF20096">
    <property type="entry name" value="DUF6486"/>
    <property type="match status" value="1"/>
</dbReference>
<keyword evidence="6" id="KW-1185">Reference proteome</keyword>
<evidence type="ECO:0000313" key="6">
    <source>
        <dbReference type="Proteomes" id="UP000335496"/>
    </source>
</evidence>
<dbReference type="EMBL" id="VVZX01000054">
    <property type="protein sequence ID" value="KAA5267344.1"/>
    <property type="molecule type" value="Genomic_DNA"/>
</dbReference>
<sequence>MAVKSTWWDKLLKIVIAVASAVLGAFGAQAMPA</sequence>
<dbReference type="Proteomes" id="UP000254424">
    <property type="component" value="Unassembled WGS sequence"/>
</dbReference>
<dbReference type="NCBIfam" id="NF033879">
    <property type="entry name" value="smalltalk"/>
    <property type="match status" value="1"/>
</dbReference>
<dbReference type="Proteomes" id="UP000335496">
    <property type="component" value="Unassembled WGS sequence"/>
</dbReference>
<proteinExistence type="predicted"/>
<dbReference type="EMBL" id="UFSX01000001">
    <property type="protein sequence ID" value="SUV29993.1"/>
    <property type="molecule type" value="Genomic_DNA"/>
</dbReference>
<keyword evidence="1" id="KW-0472">Membrane</keyword>